<keyword evidence="3 7" id="KW-0812">Transmembrane</keyword>
<dbReference type="Proteomes" id="UP001157974">
    <property type="component" value="Unassembled WGS sequence"/>
</dbReference>
<gene>
    <name evidence="8" type="ORF">NDN08_006716</name>
</gene>
<evidence type="ECO:0000313" key="9">
    <source>
        <dbReference type="Proteomes" id="UP001157974"/>
    </source>
</evidence>
<dbReference type="InterPro" id="IPR006876">
    <property type="entry name" value="LMBR1-like_membr_prot"/>
</dbReference>
<evidence type="ECO:0000256" key="1">
    <source>
        <dbReference type="ARBA" id="ARBA00004141"/>
    </source>
</evidence>
<feature type="region of interest" description="Disordered" evidence="6">
    <location>
        <begin position="565"/>
        <end position="689"/>
    </location>
</feature>
<evidence type="ECO:0000256" key="6">
    <source>
        <dbReference type="SAM" id="MobiDB-lite"/>
    </source>
</evidence>
<dbReference type="AlphaFoldDB" id="A0AAV8UIE9"/>
<dbReference type="PANTHER" id="PTHR21355">
    <property type="entry name" value="G-PROTEIN COUPLED RECEPTOR-ASSOCIATED PROTEIN LMBRD2"/>
    <property type="match status" value="1"/>
</dbReference>
<sequence length="689" mass="78482">MTFLVAQLTFLVLWVPLAGVLSVSLLVKYCARHGAVPVGVGIVVGLVWFMSMLVPVLLPLDVAEMTTERCKAEASGGQDVNCAPTRADPEFLALAWHIGYWFCFTMSWLVLPILSSYVLAGAFSVKKRFFFALRDRLIFFLVIGVLFGIATVLLVLRFQFSLQGLSGILVSLANVFGIFVSTLMLSYGLIEVPKWLWKFGDYQAKLRSSEIRATYTMERMEEAKSSMALALGNINAVMSLYDKSKKDMPARKRKTIKKFIRLVQAEVPNPDSGLTLPKAIQDEALHCALTEDYLAGLRFKVKKRVIEFRKVNYLWRKRCVEAFELQDLLLWRTGDFQASSWVGSVFLTIRAYLLPVFSRIAAVATALLTMAIIWSEATLWTISLPNSLDLSPFSYLIHQLHPPYTVVMLFCFACVLYLYFCLFFGIFRFRLFMLYELVPKHTDPFTLVLNSILCSRLLIPVAYNFITIMHETTYSISILYEGAATAMAMTRIATLHKGMDEVPVFGVSFNLYFPAVIVLFVLLTLCRVWDKIMNLFDLTKYSFEGVGDERLEAFGKQLLSQERNKWMNQRHPEEDARINRYMSPSRPTEEDPISDSDFGGRQNSNCSYEVTGDAEREEELHHSFEVQNEMSSPSLRSRQNEPTELEAFGEQAPPEGTQDIAEASRKTRKKQKKKTKKKTSKNSEDDFEF</sequence>
<feature type="transmembrane region" description="Helical" evidence="7">
    <location>
        <begin position="98"/>
        <end position="125"/>
    </location>
</feature>
<protein>
    <recommendedName>
        <fullName evidence="10">LMBR1 domain-containing protein 2</fullName>
    </recommendedName>
</protein>
<organism evidence="8 9">
    <name type="scientific">Rhodosorus marinus</name>
    <dbReference type="NCBI Taxonomy" id="101924"/>
    <lineage>
        <taxon>Eukaryota</taxon>
        <taxon>Rhodophyta</taxon>
        <taxon>Stylonematophyceae</taxon>
        <taxon>Stylonematales</taxon>
        <taxon>Stylonemataceae</taxon>
        <taxon>Rhodosorus</taxon>
    </lineage>
</organism>
<feature type="transmembrane region" description="Helical" evidence="7">
    <location>
        <begin position="137"/>
        <end position="156"/>
    </location>
</feature>
<dbReference type="InterPro" id="IPR051584">
    <property type="entry name" value="GPCR-associated_LMBR1"/>
</dbReference>
<evidence type="ECO:0000256" key="2">
    <source>
        <dbReference type="ARBA" id="ARBA00010487"/>
    </source>
</evidence>
<evidence type="ECO:0000313" key="8">
    <source>
        <dbReference type="EMBL" id="KAJ8902309.1"/>
    </source>
</evidence>
<feature type="transmembrane region" description="Helical" evidence="7">
    <location>
        <begin position="511"/>
        <end position="529"/>
    </location>
</feature>
<dbReference type="Pfam" id="PF04791">
    <property type="entry name" value="LMBR1"/>
    <property type="match status" value="1"/>
</dbReference>
<reference evidence="8 9" key="1">
    <citation type="journal article" date="2023" name="Nat. Commun.">
        <title>Origin of minicircular mitochondrial genomes in red algae.</title>
        <authorList>
            <person name="Lee Y."/>
            <person name="Cho C.H."/>
            <person name="Lee Y.M."/>
            <person name="Park S.I."/>
            <person name="Yang J.H."/>
            <person name="West J.A."/>
            <person name="Bhattacharya D."/>
            <person name="Yoon H.S."/>
        </authorList>
    </citation>
    <scope>NUCLEOTIDE SEQUENCE [LARGE SCALE GENOMIC DNA]</scope>
    <source>
        <strain evidence="8 9">CCMP1338</strain>
        <tissue evidence="8">Whole cell</tissue>
    </source>
</reference>
<comment type="similarity">
    <text evidence="2">Belongs to the LIMR family.</text>
</comment>
<feature type="transmembrane region" description="Helical" evidence="7">
    <location>
        <begin position="168"/>
        <end position="190"/>
    </location>
</feature>
<keyword evidence="4 7" id="KW-1133">Transmembrane helix</keyword>
<comment type="caution">
    <text evidence="8">The sequence shown here is derived from an EMBL/GenBank/DDBJ whole genome shotgun (WGS) entry which is preliminary data.</text>
</comment>
<feature type="transmembrane region" description="Helical" evidence="7">
    <location>
        <begin position="360"/>
        <end position="384"/>
    </location>
</feature>
<dbReference type="PANTHER" id="PTHR21355:SF0">
    <property type="entry name" value="G-PROTEIN COUPLED RECEPTOR-ASSOCIATED PROTEIN LMBRD2"/>
    <property type="match status" value="1"/>
</dbReference>
<name>A0AAV8UIE9_9RHOD</name>
<feature type="transmembrane region" description="Helical" evidence="7">
    <location>
        <begin position="404"/>
        <end position="427"/>
    </location>
</feature>
<feature type="compositionally biased region" description="Basic residues" evidence="6">
    <location>
        <begin position="666"/>
        <end position="680"/>
    </location>
</feature>
<keyword evidence="9" id="KW-1185">Reference proteome</keyword>
<feature type="compositionally biased region" description="Basic and acidic residues" evidence="6">
    <location>
        <begin position="565"/>
        <end position="578"/>
    </location>
</feature>
<feature type="transmembrane region" description="Helical" evidence="7">
    <location>
        <begin position="34"/>
        <end position="58"/>
    </location>
</feature>
<evidence type="ECO:0000256" key="4">
    <source>
        <dbReference type="ARBA" id="ARBA00022989"/>
    </source>
</evidence>
<keyword evidence="5 7" id="KW-0472">Membrane</keyword>
<evidence type="ECO:0008006" key="10">
    <source>
        <dbReference type="Google" id="ProtNLM"/>
    </source>
</evidence>
<proteinExistence type="inferred from homology"/>
<feature type="compositionally biased region" description="Polar residues" evidence="6">
    <location>
        <begin position="625"/>
        <end position="642"/>
    </location>
</feature>
<evidence type="ECO:0000256" key="3">
    <source>
        <dbReference type="ARBA" id="ARBA00022692"/>
    </source>
</evidence>
<accession>A0AAV8UIE9</accession>
<evidence type="ECO:0000256" key="7">
    <source>
        <dbReference type="SAM" id="Phobius"/>
    </source>
</evidence>
<feature type="transmembrane region" description="Helical" evidence="7">
    <location>
        <begin position="447"/>
        <end position="466"/>
    </location>
</feature>
<dbReference type="GO" id="GO:0016020">
    <property type="term" value="C:membrane"/>
    <property type="evidence" value="ECO:0007669"/>
    <property type="project" value="UniProtKB-SubCell"/>
</dbReference>
<evidence type="ECO:0000256" key="5">
    <source>
        <dbReference type="ARBA" id="ARBA00023136"/>
    </source>
</evidence>
<feature type="transmembrane region" description="Helical" evidence="7">
    <location>
        <begin position="6"/>
        <end position="27"/>
    </location>
</feature>
<comment type="subcellular location">
    <subcellularLocation>
        <location evidence="1">Membrane</location>
        <topology evidence="1">Multi-pass membrane protein</topology>
    </subcellularLocation>
</comment>
<dbReference type="EMBL" id="JAMWBK010000009">
    <property type="protein sequence ID" value="KAJ8902309.1"/>
    <property type="molecule type" value="Genomic_DNA"/>
</dbReference>